<keyword evidence="3" id="KW-1185">Reference proteome</keyword>
<comment type="caution">
    <text evidence="2">The sequence shown here is derived from an EMBL/GenBank/DDBJ whole genome shotgun (WGS) entry which is preliminary data.</text>
</comment>
<gene>
    <name evidence="2" type="ORF">IC620_16080</name>
</gene>
<protein>
    <submittedName>
        <fullName evidence="2">Uncharacterized protein</fullName>
    </submittedName>
</protein>
<dbReference type="RefSeq" id="WP_191142823.1">
    <property type="nucleotide sequence ID" value="NZ_JACXAH010000042.1"/>
</dbReference>
<feature type="signal peptide" evidence="1">
    <location>
        <begin position="1"/>
        <end position="22"/>
    </location>
</feature>
<proteinExistence type="predicted"/>
<accession>A0A926NIG4</accession>
<sequence length="55" mass="5838">MKKLVMVTSIALTVLFSNVVSANALPSHNLKGSSDSLLLAGCIAGFQHHCDRNQV</sequence>
<dbReference type="AlphaFoldDB" id="A0A926NIG4"/>
<dbReference type="Proteomes" id="UP000661691">
    <property type="component" value="Unassembled WGS sequence"/>
</dbReference>
<keyword evidence="1" id="KW-0732">Signal</keyword>
<name>A0A926NIG4_9BACL</name>
<reference evidence="2" key="1">
    <citation type="submission" date="2020-09" db="EMBL/GenBank/DDBJ databases">
        <title>A novel bacterium of genus Hazenella, isolated from South China Sea.</title>
        <authorList>
            <person name="Huang H."/>
            <person name="Mo K."/>
            <person name="Hu Y."/>
        </authorList>
    </citation>
    <scope>NUCLEOTIDE SEQUENCE</scope>
    <source>
        <strain evidence="2">IB182357</strain>
    </source>
</reference>
<evidence type="ECO:0000256" key="1">
    <source>
        <dbReference type="SAM" id="SignalP"/>
    </source>
</evidence>
<dbReference type="EMBL" id="JACXAH010000042">
    <property type="protein sequence ID" value="MBD1373863.1"/>
    <property type="molecule type" value="Genomic_DNA"/>
</dbReference>
<feature type="chain" id="PRO_5039213824" evidence="1">
    <location>
        <begin position="23"/>
        <end position="55"/>
    </location>
</feature>
<evidence type="ECO:0000313" key="3">
    <source>
        <dbReference type="Proteomes" id="UP000661691"/>
    </source>
</evidence>
<evidence type="ECO:0000313" key="2">
    <source>
        <dbReference type="EMBL" id="MBD1373863.1"/>
    </source>
</evidence>
<organism evidence="2 3">
    <name type="scientific">Polycladospora coralii</name>
    <dbReference type="NCBI Taxonomy" id="2771432"/>
    <lineage>
        <taxon>Bacteria</taxon>
        <taxon>Bacillati</taxon>
        <taxon>Bacillota</taxon>
        <taxon>Bacilli</taxon>
        <taxon>Bacillales</taxon>
        <taxon>Thermoactinomycetaceae</taxon>
        <taxon>Polycladospora</taxon>
    </lineage>
</organism>